<accession>A0A089LUY6</accession>
<proteinExistence type="predicted"/>
<dbReference type="KEGG" id="pste:PSTEL_18100"/>
<protein>
    <recommendedName>
        <fullName evidence="3">DUF2007 domain-containing protein</fullName>
    </recommendedName>
</protein>
<gene>
    <name evidence="1" type="ORF">PSTEL_18100</name>
</gene>
<organism evidence="1 2">
    <name type="scientific">Paenibacillus stellifer</name>
    <dbReference type="NCBI Taxonomy" id="169760"/>
    <lineage>
        <taxon>Bacteria</taxon>
        <taxon>Bacillati</taxon>
        <taxon>Bacillota</taxon>
        <taxon>Bacilli</taxon>
        <taxon>Bacillales</taxon>
        <taxon>Paenibacillaceae</taxon>
        <taxon>Paenibacillus</taxon>
    </lineage>
</organism>
<dbReference type="HOGENOM" id="CLU_2480446_0_0_9"/>
<sequence>MGVWRSILRLLWEPERHLLAEIFDQSEYFRIKGALGSAGIRHRTRFSGTTAAAERRKFRGGPSPVIYRVYISSEDEARAAKALNHRG</sequence>
<evidence type="ECO:0008006" key="3">
    <source>
        <dbReference type="Google" id="ProtNLM"/>
    </source>
</evidence>
<keyword evidence="2" id="KW-1185">Reference proteome</keyword>
<evidence type="ECO:0000313" key="1">
    <source>
        <dbReference type="EMBL" id="AIQ64737.1"/>
    </source>
</evidence>
<dbReference type="RefSeq" id="WP_038697239.1">
    <property type="nucleotide sequence ID" value="NZ_CP009286.1"/>
</dbReference>
<dbReference type="Proteomes" id="UP000029507">
    <property type="component" value="Chromosome"/>
</dbReference>
<dbReference type="EMBL" id="CP009286">
    <property type="protein sequence ID" value="AIQ64737.1"/>
    <property type="molecule type" value="Genomic_DNA"/>
</dbReference>
<evidence type="ECO:0000313" key="2">
    <source>
        <dbReference type="Proteomes" id="UP000029507"/>
    </source>
</evidence>
<name>A0A089LUY6_9BACL</name>
<dbReference type="AlphaFoldDB" id="A0A089LUY6"/>
<reference evidence="1 2" key="1">
    <citation type="submission" date="2014-08" db="EMBL/GenBank/DDBJ databases">
        <title>Comparative genomics of the Paenibacillus odorifer group.</title>
        <authorList>
            <person name="den Bakker H.C."/>
            <person name="Tsai Y.-C."/>
            <person name="Martin N."/>
            <person name="Korlach J."/>
            <person name="Wiedmann M."/>
        </authorList>
    </citation>
    <scope>NUCLEOTIDE SEQUENCE [LARGE SCALE GENOMIC DNA]</scope>
    <source>
        <strain evidence="1 2">DSM 14472</strain>
    </source>
</reference>